<dbReference type="Gene3D" id="3.30.450.20">
    <property type="entry name" value="PAS domain"/>
    <property type="match status" value="1"/>
</dbReference>
<dbReference type="PANTHER" id="PTHR41523">
    <property type="entry name" value="TWO-COMPONENT SYSTEM SENSOR PROTEIN"/>
    <property type="match status" value="1"/>
</dbReference>
<dbReference type="RefSeq" id="WP_188482754.1">
    <property type="nucleotide sequence ID" value="NZ_BMFC01000007.1"/>
</dbReference>
<evidence type="ECO:0000313" key="10">
    <source>
        <dbReference type="EMBL" id="GGC10463.1"/>
    </source>
</evidence>
<organism evidence="10 11">
    <name type="scientific">Marivita lacus</name>
    <dbReference type="NCBI Taxonomy" id="1323742"/>
    <lineage>
        <taxon>Bacteria</taxon>
        <taxon>Pseudomonadati</taxon>
        <taxon>Pseudomonadota</taxon>
        <taxon>Alphaproteobacteria</taxon>
        <taxon>Rhodobacterales</taxon>
        <taxon>Roseobacteraceae</taxon>
        <taxon>Marivita</taxon>
    </lineage>
</organism>
<name>A0ABQ1KWZ3_9RHOB</name>
<dbReference type="SMART" id="SM00911">
    <property type="entry name" value="HWE_HK"/>
    <property type="match status" value="1"/>
</dbReference>
<comment type="catalytic activity">
    <reaction evidence="1">
        <text>ATP + protein L-histidine = ADP + protein N-phospho-L-histidine.</text>
        <dbReference type="EC" id="2.7.13.3"/>
    </reaction>
</comment>
<sequence>MAILGQWLREAAPELKEHWYETYGRVAKTGEPMRFEQHSETLGRWFNVYAFRIGSSENHRVAVLFSDISELKRREERARLLMLEANHRSKNMLGLVLAMVRHTASSGADDFTTRFDERVKSLAARQNLLFRNAWKTISVADLVQSQLAHLYDLIGGRIVIAGPPLALSPDATQALGMALHELTTHATKYGALSNETGRIEIRWCSERRASTENRFRLSRLESGGPAVAKPRQSGFGSKVTTGTPSIDLDSLTVNGIQEGLCASAKRALSRAASSS</sequence>
<keyword evidence="4" id="KW-0808">Transferase</keyword>
<accession>A0ABQ1KWZ3</accession>
<feature type="compositionally biased region" description="Polar residues" evidence="8">
    <location>
        <begin position="234"/>
        <end position="243"/>
    </location>
</feature>
<feature type="region of interest" description="Disordered" evidence="8">
    <location>
        <begin position="221"/>
        <end position="243"/>
    </location>
</feature>
<comment type="caution">
    <text evidence="10">The sequence shown here is derived from an EMBL/GenBank/DDBJ whole genome shotgun (WGS) entry which is preliminary data.</text>
</comment>
<dbReference type="SUPFAM" id="SSF55785">
    <property type="entry name" value="PYP-like sensor domain (PAS domain)"/>
    <property type="match status" value="1"/>
</dbReference>
<reference evidence="11" key="1">
    <citation type="journal article" date="2019" name="Int. J. Syst. Evol. Microbiol.">
        <title>The Global Catalogue of Microorganisms (GCM) 10K type strain sequencing project: providing services to taxonomists for standard genome sequencing and annotation.</title>
        <authorList>
            <consortium name="The Broad Institute Genomics Platform"/>
            <consortium name="The Broad Institute Genome Sequencing Center for Infectious Disease"/>
            <person name="Wu L."/>
            <person name="Ma J."/>
        </authorList>
    </citation>
    <scope>NUCLEOTIDE SEQUENCE [LARGE SCALE GENOMIC DNA]</scope>
    <source>
        <strain evidence="11">CGMCC 1.12478</strain>
    </source>
</reference>
<evidence type="ECO:0000256" key="4">
    <source>
        <dbReference type="ARBA" id="ARBA00022679"/>
    </source>
</evidence>
<evidence type="ECO:0000256" key="1">
    <source>
        <dbReference type="ARBA" id="ARBA00000085"/>
    </source>
</evidence>
<keyword evidence="7" id="KW-0067">ATP-binding</keyword>
<dbReference type="InterPro" id="IPR011102">
    <property type="entry name" value="Sig_transdc_His_kinase_HWE"/>
</dbReference>
<evidence type="ECO:0000256" key="3">
    <source>
        <dbReference type="ARBA" id="ARBA00022553"/>
    </source>
</evidence>
<evidence type="ECO:0000256" key="8">
    <source>
        <dbReference type="SAM" id="MobiDB-lite"/>
    </source>
</evidence>
<evidence type="ECO:0000313" key="11">
    <source>
        <dbReference type="Proteomes" id="UP000645462"/>
    </source>
</evidence>
<dbReference type="PANTHER" id="PTHR41523:SF8">
    <property type="entry name" value="ETHYLENE RESPONSE SENSOR PROTEIN"/>
    <property type="match status" value="1"/>
</dbReference>
<dbReference type="Pfam" id="PF07536">
    <property type="entry name" value="HWE_HK"/>
    <property type="match status" value="1"/>
</dbReference>
<dbReference type="EC" id="2.7.13.3" evidence="2"/>
<dbReference type="InterPro" id="IPR035965">
    <property type="entry name" value="PAS-like_dom_sf"/>
</dbReference>
<gene>
    <name evidence="10" type="ORF">GCM10011363_28970</name>
</gene>
<dbReference type="Proteomes" id="UP000645462">
    <property type="component" value="Unassembled WGS sequence"/>
</dbReference>
<evidence type="ECO:0000256" key="6">
    <source>
        <dbReference type="ARBA" id="ARBA00022777"/>
    </source>
</evidence>
<feature type="domain" description="Signal transduction histidine kinase HWE region" evidence="9">
    <location>
        <begin position="84"/>
        <end position="164"/>
    </location>
</feature>
<keyword evidence="5" id="KW-0547">Nucleotide-binding</keyword>
<keyword evidence="6" id="KW-0418">Kinase</keyword>
<keyword evidence="11" id="KW-1185">Reference proteome</keyword>
<protein>
    <recommendedName>
        <fullName evidence="2">histidine kinase</fullName>
        <ecNumber evidence="2">2.7.13.3</ecNumber>
    </recommendedName>
</protein>
<evidence type="ECO:0000256" key="2">
    <source>
        <dbReference type="ARBA" id="ARBA00012438"/>
    </source>
</evidence>
<evidence type="ECO:0000259" key="9">
    <source>
        <dbReference type="SMART" id="SM00911"/>
    </source>
</evidence>
<evidence type="ECO:0000256" key="5">
    <source>
        <dbReference type="ARBA" id="ARBA00022741"/>
    </source>
</evidence>
<proteinExistence type="predicted"/>
<keyword evidence="3" id="KW-0597">Phosphoprotein</keyword>
<dbReference type="EMBL" id="BMFC01000007">
    <property type="protein sequence ID" value="GGC10463.1"/>
    <property type="molecule type" value="Genomic_DNA"/>
</dbReference>
<evidence type="ECO:0000256" key="7">
    <source>
        <dbReference type="ARBA" id="ARBA00022840"/>
    </source>
</evidence>